<protein>
    <submittedName>
        <fullName evidence="1">Uncharacterized protein</fullName>
    </submittedName>
</protein>
<organism evidence="1">
    <name type="scientific">marine sediment metagenome</name>
    <dbReference type="NCBI Taxonomy" id="412755"/>
    <lineage>
        <taxon>unclassified sequences</taxon>
        <taxon>metagenomes</taxon>
        <taxon>ecological metagenomes</taxon>
    </lineage>
</organism>
<accession>A0A1B6NVF9</accession>
<name>A0A1B6NVF9_9ZZZZ</name>
<feature type="non-terminal residue" evidence="1">
    <location>
        <position position="1"/>
    </location>
</feature>
<proteinExistence type="predicted"/>
<sequence>DTPITVLLVTQGKLFKFIPKSTSTE</sequence>
<comment type="caution">
    <text evidence="1">The sequence shown here is derived from an EMBL/GenBank/DDBJ whole genome shotgun (WGS) entry which is preliminary data.</text>
</comment>
<dbReference type="EMBL" id="AYSL01000598">
    <property type="protein sequence ID" value="KTF07353.1"/>
    <property type="molecule type" value="Genomic_DNA"/>
</dbReference>
<dbReference type="AlphaFoldDB" id="A0A1B6NVF9"/>
<evidence type="ECO:0000313" key="1">
    <source>
        <dbReference type="EMBL" id="KTF07353.1"/>
    </source>
</evidence>
<reference evidence="1" key="1">
    <citation type="submission" date="2013-11" db="EMBL/GenBank/DDBJ databases">
        <title>Microbial diversity, functional groups and degradation webs in Northern and Southern Mediterranean and Red Sea marine crude oil polluted sites.</title>
        <authorList>
            <person name="Daffonchio D."/>
            <person name="Mapelli F."/>
            <person name="Ferrer M."/>
            <person name="Richter M."/>
            <person name="Cherif A."/>
            <person name="Malkawi H.I."/>
            <person name="Yakimov M.M."/>
            <person name="Abdel-Fattah Y.R."/>
            <person name="Blaghen M."/>
            <person name="Golyshin P.N."/>
            <person name="Kalogerakis N."/>
            <person name="Boon N."/>
            <person name="Magagnini M."/>
            <person name="Fava F."/>
        </authorList>
    </citation>
    <scope>NUCLEOTIDE SEQUENCE</scope>
</reference>
<gene>
    <name evidence="1" type="ORF">MGSAQ_001152</name>
</gene>